<feature type="compositionally biased region" description="Low complexity" evidence="1">
    <location>
        <begin position="1339"/>
        <end position="1355"/>
    </location>
</feature>
<feature type="compositionally biased region" description="Low complexity" evidence="1">
    <location>
        <begin position="1589"/>
        <end position="1619"/>
    </location>
</feature>
<feature type="compositionally biased region" description="Basic and acidic residues" evidence="1">
    <location>
        <begin position="1264"/>
        <end position="1280"/>
    </location>
</feature>
<feature type="region of interest" description="Disordered" evidence="1">
    <location>
        <begin position="1589"/>
        <end position="1630"/>
    </location>
</feature>
<feature type="compositionally biased region" description="Basic and acidic residues" evidence="1">
    <location>
        <begin position="1753"/>
        <end position="1763"/>
    </location>
</feature>
<dbReference type="STRING" id="94643.A0A2A9MJV5"/>
<evidence type="ECO:0000313" key="2">
    <source>
        <dbReference type="EMBL" id="PFH36246.1"/>
    </source>
</evidence>
<feature type="region of interest" description="Disordered" evidence="1">
    <location>
        <begin position="1461"/>
        <end position="1526"/>
    </location>
</feature>
<feature type="compositionally biased region" description="Basic and acidic residues" evidence="1">
    <location>
        <begin position="618"/>
        <end position="636"/>
    </location>
</feature>
<feature type="compositionally biased region" description="Low complexity" evidence="1">
    <location>
        <begin position="322"/>
        <end position="349"/>
    </location>
</feature>
<feature type="compositionally biased region" description="Basic and acidic residues" evidence="1">
    <location>
        <begin position="1895"/>
        <end position="1916"/>
    </location>
</feature>
<feature type="region of interest" description="Disordered" evidence="1">
    <location>
        <begin position="188"/>
        <end position="214"/>
    </location>
</feature>
<feature type="compositionally biased region" description="Low complexity" evidence="1">
    <location>
        <begin position="48"/>
        <end position="81"/>
    </location>
</feature>
<proteinExistence type="predicted"/>
<feature type="compositionally biased region" description="Basic and acidic residues" evidence="1">
    <location>
        <begin position="515"/>
        <end position="545"/>
    </location>
</feature>
<feature type="compositionally biased region" description="Polar residues" evidence="1">
    <location>
        <begin position="548"/>
        <end position="564"/>
    </location>
</feature>
<dbReference type="VEuPathDB" id="ToxoDB:BESB_044380"/>
<feature type="region of interest" description="Disordered" evidence="1">
    <location>
        <begin position="1675"/>
        <end position="1763"/>
    </location>
</feature>
<feature type="compositionally biased region" description="Polar residues" evidence="1">
    <location>
        <begin position="36"/>
        <end position="46"/>
    </location>
</feature>
<feature type="compositionally biased region" description="Basic and acidic residues" evidence="1">
    <location>
        <begin position="1142"/>
        <end position="1159"/>
    </location>
</feature>
<dbReference type="GeneID" id="40309368"/>
<reference evidence="2 3" key="1">
    <citation type="submission" date="2017-09" db="EMBL/GenBank/DDBJ databases">
        <title>Genome sequencing of Besnoitia besnoiti strain Bb-Ger1.</title>
        <authorList>
            <person name="Schares G."/>
            <person name="Venepally P."/>
            <person name="Lorenzi H.A."/>
        </authorList>
    </citation>
    <scope>NUCLEOTIDE SEQUENCE [LARGE SCALE GENOMIC DNA]</scope>
    <source>
        <strain evidence="2 3">Bb-Ger1</strain>
    </source>
</reference>
<dbReference type="Proteomes" id="UP000224006">
    <property type="component" value="Chromosome III"/>
</dbReference>
<evidence type="ECO:0000313" key="3">
    <source>
        <dbReference type="Proteomes" id="UP000224006"/>
    </source>
</evidence>
<protein>
    <submittedName>
        <fullName evidence="2">Uncharacterized protein</fullName>
    </submittedName>
</protein>
<feature type="compositionally biased region" description="Basic and acidic residues" evidence="1">
    <location>
        <begin position="1954"/>
        <end position="1976"/>
    </location>
</feature>
<feature type="compositionally biased region" description="Low complexity" evidence="1">
    <location>
        <begin position="271"/>
        <end position="287"/>
    </location>
</feature>
<dbReference type="EMBL" id="NWUJ01000003">
    <property type="protein sequence ID" value="PFH36246.1"/>
    <property type="molecule type" value="Genomic_DNA"/>
</dbReference>
<feature type="region of interest" description="Disordered" evidence="1">
    <location>
        <begin position="242"/>
        <end position="287"/>
    </location>
</feature>
<feature type="region of interest" description="Disordered" evidence="1">
    <location>
        <begin position="1382"/>
        <end position="1443"/>
    </location>
</feature>
<feature type="compositionally biased region" description="Basic and acidic residues" evidence="1">
    <location>
        <begin position="2007"/>
        <end position="2026"/>
    </location>
</feature>
<accession>A0A2A9MJV5</accession>
<feature type="compositionally biased region" description="Acidic residues" evidence="1">
    <location>
        <begin position="1917"/>
        <end position="1938"/>
    </location>
</feature>
<keyword evidence="3" id="KW-1185">Reference proteome</keyword>
<feature type="region of interest" description="Disordered" evidence="1">
    <location>
        <begin position="1131"/>
        <end position="1355"/>
    </location>
</feature>
<feature type="compositionally biased region" description="Low complexity" evidence="1">
    <location>
        <begin position="422"/>
        <end position="432"/>
    </location>
</feature>
<feature type="compositionally biased region" description="Polar residues" evidence="1">
    <location>
        <begin position="1200"/>
        <end position="1209"/>
    </location>
</feature>
<feature type="region of interest" description="Disordered" evidence="1">
    <location>
        <begin position="679"/>
        <end position="726"/>
    </location>
</feature>
<feature type="compositionally biased region" description="Basic residues" evidence="1">
    <location>
        <begin position="503"/>
        <end position="513"/>
    </location>
</feature>
<feature type="compositionally biased region" description="Basic and acidic residues" evidence="1">
    <location>
        <begin position="1167"/>
        <end position="1183"/>
    </location>
</feature>
<feature type="compositionally biased region" description="Basic and acidic residues" evidence="1">
    <location>
        <begin position="2034"/>
        <end position="2043"/>
    </location>
</feature>
<feature type="compositionally biased region" description="Polar residues" evidence="1">
    <location>
        <begin position="1508"/>
        <end position="1517"/>
    </location>
</feature>
<evidence type="ECO:0000256" key="1">
    <source>
        <dbReference type="SAM" id="MobiDB-lite"/>
    </source>
</evidence>
<name>A0A2A9MJV5_BESBE</name>
<feature type="region of interest" description="Disordered" evidence="1">
    <location>
        <begin position="1798"/>
        <end position="1837"/>
    </location>
</feature>
<feature type="region of interest" description="Disordered" evidence="1">
    <location>
        <begin position="588"/>
        <end position="653"/>
    </location>
</feature>
<feature type="compositionally biased region" description="Basic and acidic residues" evidence="1">
    <location>
        <begin position="118"/>
        <end position="139"/>
    </location>
</feature>
<feature type="compositionally biased region" description="Basic and acidic residues" evidence="1">
    <location>
        <begin position="1409"/>
        <end position="1426"/>
    </location>
</feature>
<dbReference type="KEGG" id="bbes:BESB_044380"/>
<feature type="compositionally biased region" description="Basic and acidic residues" evidence="1">
    <location>
        <begin position="1210"/>
        <end position="1227"/>
    </location>
</feature>
<feature type="compositionally biased region" description="Basic and acidic residues" evidence="1">
    <location>
        <begin position="1822"/>
        <end position="1837"/>
    </location>
</feature>
<gene>
    <name evidence="2" type="ORF">BESB_044380</name>
</gene>
<feature type="region of interest" description="Disordered" evidence="1">
    <location>
        <begin position="1881"/>
        <end position="2046"/>
    </location>
</feature>
<feature type="region of interest" description="Disordered" evidence="1">
    <location>
        <begin position="1"/>
        <end position="140"/>
    </location>
</feature>
<feature type="compositionally biased region" description="Polar residues" evidence="1">
    <location>
        <begin position="1978"/>
        <end position="1988"/>
    </location>
</feature>
<feature type="compositionally biased region" description="Polar residues" evidence="1">
    <location>
        <begin position="359"/>
        <end position="375"/>
    </location>
</feature>
<feature type="region of interest" description="Disordered" evidence="1">
    <location>
        <begin position="299"/>
        <end position="440"/>
    </location>
</feature>
<sequence length="2121" mass="224032">MDRVTKEGTPRPPTTAAPSSKMRLQKQLMPLKDSRPTATNCETHSGQLLLPSSASSFSPSSCCASLPSASSPSLSASSSPLWVGPKEGSSSTPPSVPVGSSFNASLPASSRSPSSLFRDTDERRQRRNEFPTNRKEIEAARNMQARRIDPYSCEVNRIEREAWRASSAAAEAASVVLTAARCLRRASTRQRGERLDCEVSPAEGVSAAKPPQNATSRISVEANLFASPGGVAPPEAFSVPLKKKSSVTDSDDGASPAEFPSSPPFEPESSRPPTSSSSPLSSPLSSSSPYYLKAPVYIRPSPPEASSLDPSPSAMPSDFPRAGCSVASSLSPSSESHAALTASASWASPPQSPGLASSALKTASVSASQATNSTHILRRGGAALTSPHAPPDLPLQSRGPRGNQMCEDDASNASPPCRHRIAFASSASASSAESDLPAPARTHANRCSCTVKLSAAPSMFSATASTCASLSVSSASLSHAPRKPNERASRGPNSRALPVGHTKERRNSKRGGSRNHVETKRCEEASEPSHERRRALEGENEERKSAACNPSSAGMSQGCPSTTAAKRKEIESFYLEANLAEEPANYDCRARGEPRRPTSSQDCQPLSLQRRALPATQNRERVETPAGADRKARRMADAAQATGGNVKPRRTSRERTAEELYGFMYVIYVERLKTKMNHAAEEGKAKSRNHSHGDTEKASPDARRSSRFSERRDRKASCRRESEKGRMQTLQLVATTKSLGLEVAVASCALETVPGRLSSRVPADEPRAKPASVETRFASFLVVPGRGSEPADVGGNLKRASARPLRPADVTLCLEILDAQRIPLIRGVLRLPGSGASEHFFKHRVLLTPAFASPRHGTPHDDAGQTVASVLVAAQKRWTQLRGSSGRFQLANQPLHFALEQRDPQARYLTQALPFLSSLPPAVSRASKKGLDAPTEYALAAANSSAMESTTPHKASATAASALNVKVSRDRHTTVDCRSLLLPSPAQDGVAEQHVKATPPTPADAPSPLFPRMPSGNSMPPPLSLGSSESASAFAFSDSLAQTRAREALTKDRHVANDLRLDCNDSNTSAALSAGSGRSPHASLRVRRPRRGEAETLGMAESAASPSCLMPNSTSLPCDEAGESFQWSLSEDGSEGAVCGTDAREGGAGDWAKGDDEGGKNGVAMPRKAEEICESEKGGRQLKPESSWAEQQPDRCARNRQGQVGTATSKKSEKPLERQALRERITDRQAQIKSLKTRLDRLKGLSSPAQDFREDGGTALQRGRRSETEVERSGEKRPETDVDLDAAAATLQSVNPDEAQTPKGEAVTLTAEPRVTATAEANSSAGGGRAPKVGGGFVGAAASSSPSPLASSACASLSPPSALAIVASDSSAAYQISSVSSALPTDGASPATRGASPSFSPLPAAKVHLQREPEEAPRSCMLREEGEIAQSGEQTGRRECSAAGPRAAWVASAVLRDEAGAMKQTHATLPQARPDATPAQSPEGLRKARMPSDQTKRNAGELCDETSDGPQDSLSSQKTDRGNLSPRISLAASSARLLHADMTPAFAAHSARDGRDALDPSFKVSPLGSASLEPASSALSPLSAACSLVSQPPTSRASPSDSRPPALSSSPAAPASTSLRHAPSPAETLLPRTATSAADLFGARAASLGEQPMSRGKQQRVIVAGNVIEIFCSQGTAKSQRHPRGAPSSELAASCDSATARDTAASQEKLSRERGAEVQGGERPCQGGTNRPDGVQAQIGAPESGDVSYASGESERIQESDWQRRHRVELQEAGAFAHGGGAVEEIVLGRVNAARSNEESCADPASRHQLAQPSEPGAELPQSHEEADKMHAAHETNSESIALRVTAVSHLACVSRATARTCGALRGALSLDNAQECDEALSSPRAGRAGIQAAETKRVKDEDRRDRRQEGRREEGREEEGQEEEGREEAGGEEEGDEASIGRDSHARNQRSSHGVEAHDFSREAAVREGTSKAGDEASTSLAAQSKGQPAFHQVASADDYAAQTLEVRDGARPVHGDSRVPEEPRLSQIPSQPRERGNESGRRGGAARAAAFFESRLSQCLASRAFAEARRNLRVSVPSLSLYAETGAAHKSFCLPASHTREMLLARQWFDSPHNVYGSS</sequence>
<feature type="region of interest" description="Disordered" evidence="1">
    <location>
        <begin position="477"/>
        <end position="564"/>
    </location>
</feature>
<feature type="compositionally biased region" description="Low complexity" evidence="1">
    <location>
        <begin position="88"/>
        <end position="117"/>
    </location>
</feature>
<comment type="caution">
    <text evidence="2">The sequence shown here is derived from an EMBL/GenBank/DDBJ whole genome shotgun (WGS) entry which is preliminary data.</text>
</comment>
<dbReference type="RefSeq" id="XP_029220255.1">
    <property type="nucleotide sequence ID" value="XM_029362889.1"/>
</dbReference>
<feature type="compositionally biased region" description="Gly residues" evidence="1">
    <location>
        <begin position="1325"/>
        <end position="1338"/>
    </location>
</feature>
<dbReference type="OrthoDB" id="10472478at2759"/>
<feature type="compositionally biased region" description="Polar residues" evidence="1">
    <location>
        <begin position="597"/>
        <end position="607"/>
    </location>
</feature>
<organism evidence="2 3">
    <name type="scientific">Besnoitia besnoiti</name>
    <name type="common">Apicomplexan protozoan</name>
    <dbReference type="NCBI Taxonomy" id="94643"/>
    <lineage>
        <taxon>Eukaryota</taxon>
        <taxon>Sar</taxon>
        <taxon>Alveolata</taxon>
        <taxon>Apicomplexa</taxon>
        <taxon>Conoidasida</taxon>
        <taxon>Coccidia</taxon>
        <taxon>Eucoccidiorida</taxon>
        <taxon>Eimeriorina</taxon>
        <taxon>Sarcocystidae</taxon>
        <taxon>Besnoitia</taxon>
    </lineage>
</organism>